<keyword evidence="2" id="KW-1185">Reference proteome</keyword>
<protein>
    <submittedName>
        <fullName evidence="1">Uncharacterized protein</fullName>
    </submittedName>
</protein>
<evidence type="ECO:0000313" key="2">
    <source>
        <dbReference type="Proteomes" id="UP001307705"/>
    </source>
</evidence>
<dbReference type="EMBL" id="BTPE01000003">
    <property type="protein sequence ID" value="GMQ32948.1"/>
    <property type="molecule type" value="Genomic_DNA"/>
</dbReference>
<reference evidence="1 2" key="1">
    <citation type="submission" date="2023-08" db="EMBL/GenBank/DDBJ databases">
        <title>Draft genome sequence of Algoriphagus taiwanensis.</title>
        <authorList>
            <person name="Takatani N."/>
            <person name="Hosokawa M."/>
            <person name="Sawabe T."/>
        </authorList>
    </citation>
    <scope>NUCLEOTIDE SEQUENCE [LARGE SCALE GENOMIC DNA]</scope>
    <source>
        <strain evidence="1 2">JCM 19755</strain>
    </source>
</reference>
<sequence>MGCRTILNSNGAGNLIDWLSLFENEKKNGEIFGNKKGFRFRKPL</sequence>
<comment type="caution">
    <text evidence="1">The sequence shown here is derived from an EMBL/GenBank/DDBJ whole genome shotgun (WGS) entry which is preliminary data.</text>
</comment>
<accession>A0ABQ6Q0H4</accession>
<gene>
    <name evidence="1" type="ORF">Ataiwa_12200</name>
</gene>
<name>A0ABQ6Q0H4_9BACT</name>
<dbReference type="Proteomes" id="UP001307705">
    <property type="component" value="Unassembled WGS sequence"/>
</dbReference>
<proteinExistence type="predicted"/>
<evidence type="ECO:0000313" key="1">
    <source>
        <dbReference type="EMBL" id="GMQ32948.1"/>
    </source>
</evidence>
<organism evidence="1 2">
    <name type="scientific">Algoriphagus taiwanensis</name>
    <dbReference type="NCBI Taxonomy" id="1445656"/>
    <lineage>
        <taxon>Bacteria</taxon>
        <taxon>Pseudomonadati</taxon>
        <taxon>Bacteroidota</taxon>
        <taxon>Cytophagia</taxon>
        <taxon>Cytophagales</taxon>
        <taxon>Cyclobacteriaceae</taxon>
        <taxon>Algoriphagus</taxon>
    </lineage>
</organism>